<sequence length="127" mass="14342">MKRQDRIYEYVIENTQNVSDTELKEQAALTTSLIAENLNIARSNVSKELNELVRKNKLSKISGRPVRYCRPLTEEGQLPQQSSQDPSSYHIEDGISGMDLGKKKLAGTLEEPTRPVTLNKNTNILIE</sequence>
<evidence type="ECO:0000313" key="2">
    <source>
        <dbReference type="EMBL" id="ARW19126.1"/>
    </source>
</evidence>
<reference evidence="2 3" key="1">
    <citation type="submission" date="2017-05" db="EMBL/GenBank/DDBJ databases">
        <title>Genome sequence of Pediococcus pentosaceus strain SRCM100892.</title>
        <authorList>
            <person name="Cho S.H."/>
        </authorList>
    </citation>
    <scope>NUCLEOTIDE SEQUENCE [LARGE SCALE GENOMIC DNA]</scope>
    <source>
        <strain evidence="2 3">SRCM100892</strain>
    </source>
</reference>
<gene>
    <name evidence="2" type="ORF">S100892_00531</name>
</gene>
<evidence type="ECO:0000313" key="3">
    <source>
        <dbReference type="Proteomes" id="UP000196118"/>
    </source>
</evidence>
<feature type="compositionally biased region" description="Low complexity" evidence="1">
    <location>
        <begin position="77"/>
        <end position="88"/>
    </location>
</feature>
<dbReference type="SUPFAM" id="SSF46785">
    <property type="entry name" value="Winged helix' DNA-binding domain"/>
    <property type="match status" value="1"/>
</dbReference>
<dbReference type="Gene3D" id="1.10.10.10">
    <property type="entry name" value="Winged helix-like DNA-binding domain superfamily/Winged helix DNA-binding domain"/>
    <property type="match status" value="1"/>
</dbReference>
<dbReference type="InterPro" id="IPR036388">
    <property type="entry name" value="WH-like_DNA-bd_sf"/>
</dbReference>
<dbReference type="Proteomes" id="UP000196118">
    <property type="component" value="Chromosome"/>
</dbReference>
<feature type="region of interest" description="Disordered" evidence="1">
    <location>
        <begin position="72"/>
        <end position="95"/>
    </location>
</feature>
<dbReference type="AlphaFoldDB" id="A0A1Y0VSL0"/>
<proteinExistence type="predicted"/>
<organism evidence="2 3">
    <name type="scientific">Pediococcus pentosaceus</name>
    <dbReference type="NCBI Taxonomy" id="1255"/>
    <lineage>
        <taxon>Bacteria</taxon>
        <taxon>Bacillati</taxon>
        <taxon>Bacillota</taxon>
        <taxon>Bacilli</taxon>
        <taxon>Lactobacillales</taxon>
        <taxon>Lactobacillaceae</taxon>
        <taxon>Pediococcus</taxon>
    </lineage>
</organism>
<dbReference type="EMBL" id="CP021474">
    <property type="protein sequence ID" value="ARW19126.1"/>
    <property type="molecule type" value="Genomic_DNA"/>
</dbReference>
<evidence type="ECO:0000256" key="1">
    <source>
        <dbReference type="SAM" id="MobiDB-lite"/>
    </source>
</evidence>
<accession>A0A1Y0VSL0</accession>
<protein>
    <submittedName>
        <fullName evidence="2">Uncharacterized protein</fullName>
    </submittedName>
</protein>
<dbReference type="InterPro" id="IPR036390">
    <property type="entry name" value="WH_DNA-bd_sf"/>
</dbReference>
<name>A0A1Y0VSL0_PEDPE</name>